<dbReference type="EMBL" id="CP071793">
    <property type="protein sequence ID" value="QTD50955.1"/>
    <property type="molecule type" value="Genomic_DNA"/>
</dbReference>
<keyword evidence="8 9" id="KW-0051">Antiviral defense</keyword>
<evidence type="ECO:0000256" key="4">
    <source>
        <dbReference type="ARBA" id="ARBA00022723"/>
    </source>
</evidence>
<evidence type="ECO:0000313" key="11">
    <source>
        <dbReference type="Proteomes" id="UP000663929"/>
    </source>
</evidence>
<gene>
    <name evidence="9 10" type="primary">cas2</name>
    <name evidence="10" type="ORF">J3U87_00670</name>
</gene>
<keyword evidence="11" id="KW-1185">Reference proteome</keyword>
<organism evidence="10 11">
    <name type="scientific">Sulfidibacter corallicola</name>
    <dbReference type="NCBI Taxonomy" id="2818388"/>
    <lineage>
        <taxon>Bacteria</taxon>
        <taxon>Pseudomonadati</taxon>
        <taxon>Acidobacteriota</taxon>
        <taxon>Holophagae</taxon>
        <taxon>Acanthopleuribacterales</taxon>
        <taxon>Acanthopleuribacteraceae</taxon>
        <taxon>Sulfidibacter</taxon>
    </lineage>
</organism>
<evidence type="ECO:0000256" key="5">
    <source>
        <dbReference type="ARBA" id="ARBA00022759"/>
    </source>
</evidence>
<comment type="cofactor">
    <cofactor evidence="1 9">
        <name>Mg(2+)</name>
        <dbReference type="ChEBI" id="CHEBI:18420"/>
    </cofactor>
</comment>
<dbReference type="CDD" id="cd09725">
    <property type="entry name" value="Cas2_I_II_III"/>
    <property type="match status" value="1"/>
</dbReference>
<dbReference type="Gene3D" id="3.30.70.240">
    <property type="match status" value="1"/>
</dbReference>
<evidence type="ECO:0000256" key="8">
    <source>
        <dbReference type="ARBA" id="ARBA00023118"/>
    </source>
</evidence>
<evidence type="ECO:0000256" key="3">
    <source>
        <dbReference type="ARBA" id="ARBA00022722"/>
    </source>
</evidence>
<dbReference type="GO" id="GO:0051607">
    <property type="term" value="P:defense response to virus"/>
    <property type="evidence" value="ECO:0007669"/>
    <property type="project" value="UniProtKB-UniRule"/>
</dbReference>
<feature type="binding site" evidence="9">
    <location>
        <position position="8"/>
    </location>
    <ligand>
        <name>Mg(2+)</name>
        <dbReference type="ChEBI" id="CHEBI:18420"/>
        <note>catalytic</note>
    </ligand>
</feature>
<keyword evidence="3 9" id="KW-0540">Nuclease</keyword>
<comment type="similarity">
    <text evidence="2 9">Belongs to the CRISPR-associated endoribonuclease Cas2 protein family.</text>
</comment>
<dbReference type="PANTHER" id="PTHR34405">
    <property type="entry name" value="CRISPR-ASSOCIATED ENDORIBONUCLEASE CAS2"/>
    <property type="match status" value="1"/>
</dbReference>
<dbReference type="GO" id="GO:0004521">
    <property type="term" value="F:RNA endonuclease activity"/>
    <property type="evidence" value="ECO:0007669"/>
    <property type="project" value="InterPro"/>
</dbReference>
<dbReference type="PANTHER" id="PTHR34405:SF3">
    <property type="entry name" value="CRISPR-ASSOCIATED ENDORIBONUCLEASE CAS2 3"/>
    <property type="match status" value="1"/>
</dbReference>
<evidence type="ECO:0000256" key="7">
    <source>
        <dbReference type="ARBA" id="ARBA00022842"/>
    </source>
</evidence>
<sequence length="96" mass="11205">MLVWVMYDICEPKRLSRMAKICLRAGVYRIQKSVYVGELNRNQLDQLRLELEATMDRSCDSVFLFPMERLSFDKGNVLGVAFDKAMVSDRVRELIL</sequence>
<name>A0A8A4TWR5_SULCO</name>
<evidence type="ECO:0000313" key="10">
    <source>
        <dbReference type="EMBL" id="QTD50955.1"/>
    </source>
</evidence>
<dbReference type="GO" id="GO:0016787">
    <property type="term" value="F:hydrolase activity"/>
    <property type="evidence" value="ECO:0007669"/>
    <property type="project" value="UniProtKB-KW"/>
</dbReference>
<dbReference type="SUPFAM" id="SSF143430">
    <property type="entry name" value="TTP0101/SSO1404-like"/>
    <property type="match status" value="1"/>
</dbReference>
<dbReference type="InterPro" id="IPR019199">
    <property type="entry name" value="Virulence_VapD/CRISPR_Cas2"/>
</dbReference>
<evidence type="ECO:0000256" key="2">
    <source>
        <dbReference type="ARBA" id="ARBA00009959"/>
    </source>
</evidence>
<dbReference type="AlphaFoldDB" id="A0A8A4TWR5"/>
<keyword evidence="7 9" id="KW-0460">Magnesium</keyword>
<comment type="subunit">
    <text evidence="9">Homodimer, forms a heterotetramer with a Cas1 homodimer.</text>
</comment>
<dbReference type="GO" id="GO:0046872">
    <property type="term" value="F:metal ion binding"/>
    <property type="evidence" value="ECO:0007669"/>
    <property type="project" value="UniProtKB-UniRule"/>
</dbReference>
<dbReference type="Pfam" id="PF09827">
    <property type="entry name" value="CRISPR_Cas2"/>
    <property type="match status" value="1"/>
</dbReference>
<proteinExistence type="inferred from homology"/>
<protein>
    <recommendedName>
        <fullName evidence="9">CRISPR-associated endoribonuclease Cas2</fullName>
        <ecNumber evidence="9">3.1.-.-</ecNumber>
    </recommendedName>
</protein>
<dbReference type="Proteomes" id="UP000663929">
    <property type="component" value="Chromosome"/>
</dbReference>
<keyword evidence="5 9" id="KW-0255">Endonuclease</keyword>
<dbReference type="HAMAP" id="MF_01471">
    <property type="entry name" value="Cas2"/>
    <property type="match status" value="1"/>
</dbReference>
<accession>A0A8A4TWR5</accession>
<keyword evidence="6 9" id="KW-0378">Hydrolase</keyword>
<comment type="function">
    <text evidence="9">CRISPR (clustered regularly interspaced short palindromic repeat), is an adaptive immune system that provides protection against mobile genetic elements (viruses, transposable elements and conjugative plasmids). CRISPR clusters contain sequences complementary to antecedent mobile elements and target invading nucleic acids. CRISPR clusters are transcribed and processed into CRISPR RNA (crRNA). Functions as a ssRNA-specific endoribonuclease. Involved in the integration of spacer DNA into the CRISPR cassette.</text>
</comment>
<dbReference type="InterPro" id="IPR021127">
    <property type="entry name" value="CRISPR_associated_Cas2"/>
</dbReference>
<dbReference type="EC" id="3.1.-.-" evidence="9"/>
<dbReference type="KEGG" id="scor:J3U87_00670"/>
<dbReference type="GO" id="GO:0043571">
    <property type="term" value="P:maintenance of CRISPR repeat elements"/>
    <property type="evidence" value="ECO:0007669"/>
    <property type="project" value="UniProtKB-UniRule"/>
</dbReference>
<keyword evidence="4 9" id="KW-0479">Metal-binding</keyword>
<evidence type="ECO:0000256" key="9">
    <source>
        <dbReference type="HAMAP-Rule" id="MF_01471"/>
    </source>
</evidence>
<dbReference type="NCBIfam" id="TIGR01573">
    <property type="entry name" value="cas2"/>
    <property type="match status" value="1"/>
</dbReference>
<evidence type="ECO:0000256" key="6">
    <source>
        <dbReference type="ARBA" id="ARBA00022801"/>
    </source>
</evidence>
<evidence type="ECO:0000256" key="1">
    <source>
        <dbReference type="ARBA" id="ARBA00001946"/>
    </source>
</evidence>
<reference evidence="10" key="1">
    <citation type="submission" date="2021-03" db="EMBL/GenBank/DDBJ databases">
        <title>Acanthopleuribacteraceae sp. M133.</title>
        <authorList>
            <person name="Wang G."/>
        </authorList>
    </citation>
    <scope>NUCLEOTIDE SEQUENCE</scope>
    <source>
        <strain evidence="10">M133</strain>
    </source>
</reference>